<reference evidence="5" key="1">
    <citation type="journal article" date="2015" name="Proc. Natl. Acad. Sci. U.S.A.">
        <title>Genome sequencing of adzuki bean (Vigna angularis) provides insight into high starch and low fat accumulation and domestication.</title>
        <authorList>
            <person name="Yang K."/>
            <person name="Tian Z."/>
            <person name="Chen C."/>
            <person name="Luo L."/>
            <person name="Zhao B."/>
            <person name="Wang Z."/>
            <person name="Yu L."/>
            <person name="Li Y."/>
            <person name="Sun Y."/>
            <person name="Li W."/>
            <person name="Chen Y."/>
            <person name="Li Y."/>
            <person name="Zhang Y."/>
            <person name="Ai D."/>
            <person name="Zhao J."/>
            <person name="Shang C."/>
            <person name="Ma Y."/>
            <person name="Wu B."/>
            <person name="Wang M."/>
            <person name="Gao L."/>
            <person name="Sun D."/>
            <person name="Zhang P."/>
            <person name="Guo F."/>
            <person name="Wang W."/>
            <person name="Li Y."/>
            <person name="Wang J."/>
            <person name="Varshney R.K."/>
            <person name="Wang J."/>
            <person name="Ling H.Q."/>
            <person name="Wan P."/>
        </authorList>
    </citation>
    <scope>NUCLEOTIDE SEQUENCE</scope>
    <source>
        <strain evidence="5">cv. Jingnong 6</strain>
    </source>
</reference>
<keyword evidence="1" id="KW-0472">Membrane</keyword>
<feature type="transmembrane region" description="Helical" evidence="1">
    <location>
        <begin position="202"/>
        <end position="223"/>
    </location>
</feature>
<keyword evidence="1" id="KW-1133">Transmembrane helix</keyword>
<dbReference type="EMBL" id="CM003374">
    <property type="protein sequence ID" value="KOM41585.1"/>
    <property type="molecule type" value="Genomic_DNA"/>
</dbReference>
<dbReference type="SUPFAM" id="SSF56801">
    <property type="entry name" value="Acetyl-CoA synthetase-like"/>
    <property type="match status" value="1"/>
</dbReference>
<feature type="transmembrane region" description="Helical" evidence="1">
    <location>
        <begin position="144"/>
        <end position="170"/>
    </location>
</feature>
<dbReference type="AlphaFoldDB" id="A0A0L9UFB8"/>
<dbReference type="Gene3D" id="3.40.50.980">
    <property type="match status" value="1"/>
</dbReference>
<dbReference type="GO" id="GO:0004467">
    <property type="term" value="F:long-chain fatty acid-CoA ligase activity"/>
    <property type="evidence" value="ECO:0007669"/>
    <property type="project" value="TreeGrafter"/>
</dbReference>
<dbReference type="Gramene" id="KOM41585">
    <property type="protein sequence ID" value="KOM41585"/>
    <property type="gene ID" value="LR48_Vigan04g178300"/>
</dbReference>
<proteinExistence type="predicted"/>
<evidence type="ECO:0000313" key="5">
    <source>
        <dbReference type="Proteomes" id="UP000053144"/>
    </source>
</evidence>
<dbReference type="STRING" id="3914.A0A0L9UFB8"/>
<dbReference type="PANTHER" id="PTHR43272">
    <property type="entry name" value="LONG-CHAIN-FATTY-ACID--COA LIGASE"/>
    <property type="match status" value="1"/>
</dbReference>
<keyword evidence="2" id="KW-0732">Signal</keyword>
<dbReference type="GO" id="GO:0016020">
    <property type="term" value="C:membrane"/>
    <property type="evidence" value="ECO:0007669"/>
    <property type="project" value="TreeGrafter"/>
</dbReference>
<gene>
    <name evidence="4" type="ORF">LR48_Vigan04g178300</name>
</gene>
<evidence type="ECO:0000256" key="2">
    <source>
        <dbReference type="SAM" id="SignalP"/>
    </source>
</evidence>
<sequence length="224" mass="25678">MNAYIFGIVVPLLVILFRSRSSTKRRGLPADVSGERGLALRNHRFTSPLSSAWEGVTTLAELFERACREHHDRVLLGTRVEIAREVDYSYGRRLEKLHLGDYHWLTYGRVFESVTSFASGLALLGHRKEERVAIFAETRDRWFIALQVFASLIRTSFRSIFVFLMVLFLMQGCFRRNVTVVTIYSSLGEEALCHSLNEVRSLFILIVTESELLLTCTIMLIIVD</sequence>
<evidence type="ECO:0000259" key="3">
    <source>
        <dbReference type="Pfam" id="PF00501"/>
    </source>
</evidence>
<dbReference type="InterPro" id="IPR000873">
    <property type="entry name" value="AMP-dep_synth/lig_dom"/>
</dbReference>
<accession>A0A0L9UFB8</accession>
<name>A0A0L9UFB8_PHAAN</name>
<dbReference type="Proteomes" id="UP000053144">
    <property type="component" value="Chromosome 4"/>
</dbReference>
<protein>
    <recommendedName>
        <fullName evidence="3">AMP-dependent synthetase/ligase domain-containing protein</fullName>
    </recommendedName>
</protein>
<feature type="signal peptide" evidence="2">
    <location>
        <begin position="1"/>
        <end position="21"/>
    </location>
</feature>
<dbReference type="GO" id="GO:0005783">
    <property type="term" value="C:endoplasmic reticulum"/>
    <property type="evidence" value="ECO:0007669"/>
    <property type="project" value="TreeGrafter"/>
</dbReference>
<organism evidence="4 5">
    <name type="scientific">Phaseolus angularis</name>
    <name type="common">Azuki bean</name>
    <name type="synonym">Vigna angularis</name>
    <dbReference type="NCBI Taxonomy" id="3914"/>
    <lineage>
        <taxon>Eukaryota</taxon>
        <taxon>Viridiplantae</taxon>
        <taxon>Streptophyta</taxon>
        <taxon>Embryophyta</taxon>
        <taxon>Tracheophyta</taxon>
        <taxon>Spermatophyta</taxon>
        <taxon>Magnoliopsida</taxon>
        <taxon>eudicotyledons</taxon>
        <taxon>Gunneridae</taxon>
        <taxon>Pentapetalae</taxon>
        <taxon>rosids</taxon>
        <taxon>fabids</taxon>
        <taxon>Fabales</taxon>
        <taxon>Fabaceae</taxon>
        <taxon>Papilionoideae</taxon>
        <taxon>50 kb inversion clade</taxon>
        <taxon>NPAAA clade</taxon>
        <taxon>indigoferoid/millettioid clade</taxon>
        <taxon>Phaseoleae</taxon>
        <taxon>Vigna</taxon>
    </lineage>
</organism>
<feature type="domain" description="AMP-dependent synthetase/ligase" evidence="3">
    <location>
        <begin position="96"/>
        <end position="146"/>
    </location>
</feature>
<feature type="chain" id="PRO_5005595615" description="AMP-dependent synthetase/ligase domain-containing protein" evidence="2">
    <location>
        <begin position="22"/>
        <end position="224"/>
    </location>
</feature>
<keyword evidence="1" id="KW-0812">Transmembrane</keyword>
<evidence type="ECO:0000256" key="1">
    <source>
        <dbReference type="SAM" id="Phobius"/>
    </source>
</evidence>
<dbReference type="Pfam" id="PF00501">
    <property type="entry name" value="AMP-binding"/>
    <property type="match status" value="1"/>
</dbReference>
<dbReference type="PANTHER" id="PTHR43272:SF82">
    <property type="entry name" value="BACTERIAL LONG-CHAIN FATTY ACID COA SYNTHETASE"/>
    <property type="match status" value="1"/>
</dbReference>
<evidence type="ECO:0000313" key="4">
    <source>
        <dbReference type="EMBL" id="KOM41585.1"/>
    </source>
</evidence>